<name>A0ACB9ZQS4_CATRO</name>
<gene>
    <name evidence="1" type="ORF">M9H77_35960</name>
</gene>
<accession>A0ACB9ZQS4</accession>
<dbReference type="EMBL" id="CM044708">
    <property type="protein sequence ID" value="KAI5649955.1"/>
    <property type="molecule type" value="Genomic_DNA"/>
</dbReference>
<protein>
    <submittedName>
        <fullName evidence="1">Uncharacterized protein</fullName>
    </submittedName>
</protein>
<keyword evidence="2" id="KW-1185">Reference proteome</keyword>
<evidence type="ECO:0000313" key="1">
    <source>
        <dbReference type="EMBL" id="KAI5649955.1"/>
    </source>
</evidence>
<organism evidence="1 2">
    <name type="scientific">Catharanthus roseus</name>
    <name type="common">Madagascar periwinkle</name>
    <name type="synonym">Vinca rosea</name>
    <dbReference type="NCBI Taxonomy" id="4058"/>
    <lineage>
        <taxon>Eukaryota</taxon>
        <taxon>Viridiplantae</taxon>
        <taxon>Streptophyta</taxon>
        <taxon>Embryophyta</taxon>
        <taxon>Tracheophyta</taxon>
        <taxon>Spermatophyta</taxon>
        <taxon>Magnoliopsida</taxon>
        <taxon>eudicotyledons</taxon>
        <taxon>Gunneridae</taxon>
        <taxon>Pentapetalae</taxon>
        <taxon>asterids</taxon>
        <taxon>lamiids</taxon>
        <taxon>Gentianales</taxon>
        <taxon>Apocynaceae</taxon>
        <taxon>Rauvolfioideae</taxon>
        <taxon>Vinceae</taxon>
        <taxon>Catharanthinae</taxon>
        <taxon>Catharanthus</taxon>
    </lineage>
</organism>
<evidence type="ECO:0000313" key="2">
    <source>
        <dbReference type="Proteomes" id="UP001060085"/>
    </source>
</evidence>
<comment type="caution">
    <text evidence="1">The sequence shown here is derived from an EMBL/GenBank/DDBJ whole genome shotgun (WGS) entry which is preliminary data.</text>
</comment>
<reference evidence="2" key="1">
    <citation type="journal article" date="2023" name="Nat. Plants">
        <title>Single-cell RNA sequencing provides a high-resolution roadmap for understanding the multicellular compartmentation of specialized metabolism.</title>
        <authorList>
            <person name="Sun S."/>
            <person name="Shen X."/>
            <person name="Li Y."/>
            <person name="Li Y."/>
            <person name="Wang S."/>
            <person name="Li R."/>
            <person name="Zhang H."/>
            <person name="Shen G."/>
            <person name="Guo B."/>
            <person name="Wei J."/>
            <person name="Xu J."/>
            <person name="St-Pierre B."/>
            <person name="Chen S."/>
            <person name="Sun C."/>
        </authorList>
    </citation>
    <scope>NUCLEOTIDE SEQUENCE [LARGE SCALE GENOMIC DNA]</scope>
</reference>
<proteinExistence type="predicted"/>
<sequence length="164" mass="18224">MVASTHEKPIMEGTVMTINGKGGLPALLQPIQNPTENQSQVSHFNSSADLLSHLNSDNFGGNILMLMVAKMLIFGIFTIIPAPATSLPFSLMHPLDNCFAPQHSTHNNRLSSGIHSYLHNMNDKEFNYHNFHMDHKRNSVIILVAEMLISGVYLFFSSSFSYSC</sequence>
<dbReference type="Proteomes" id="UP001060085">
    <property type="component" value="Linkage Group LG08"/>
</dbReference>